<evidence type="ECO:0000259" key="2">
    <source>
        <dbReference type="PROSITE" id="PS50020"/>
    </source>
</evidence>
<proteinExistence type="predicted"/>
<dbReference type="Proteomes" id="UP000266188">
    <property type="component" value="Unassembled WGS sequence"/>
</dbReference>
<feature type="compositionally biased region" description="Low complexity" evidence="1">
    <location>
        <begin position="206"/>
        <end position="220"/>
    </location>
</feature>
<dbReference type="Gene3D" id="2.20.70.10">
    <property type="match status" value="1"/>
</dbReference>
<feature type="domain" description="WW" evidence="2">
    <location>
        <begin position="13"/>
        <end position="47"/>
    </location>
</feature>
<protein>
    <submittedName>
        <fullName evidence="3">WW domain protein</fullName>
    </submittedName>
</protein>
<dbReference type="SMART" id="SM00456">
    <property type="entry name" value="WW"/>
    <property type="match status" value="1"/>
</dbReference>
<dbReference type="InterPro" id="IPR001202">
    <property type="entry name" value="WW_dom"/>
</dbReference>
<dbReference type="PROSITE" id="PS01159">
    <property type="entry name" value="WW_DOMAIN_1"/>
    <property type="match status" value="1"/>
</dbReference>
<name>A0A3A3A9P2_9EURO</name>
<feature type="region of interest" description="Disordered" evidence="1">
    <location>
        <begin position="1"/>
        <end position="21"/>
    </location>
</feature>
<dbReference type="InterPro" id="IPR036020">
    <property type="entry name" value="WW_dom_sf"/>
</dbReference>
<feature type="compositionally biased region" description="Pro residues" evidence="1">
    <location>
        <begin position="193"/>
        <end position="205"/>
    </location>
</feature>
<dbReference type="STRING" id="2070753.A0A3A3A9P2"/>
<comment type="caution">
    <text evidence="3">The sequence shown here is derived from an EMBL/GenBank/DDBJ whole genome shotgun (WGS) entry which is preliminary data.</text>
</comment>
<feature type="region of interest" description="Disordered" evidence="1">
    <location>
        <begin position="37"/>
        <end position="220"/>
    </location>
</feature>
<accession>A0A3A3A9P2</accession>
<sequence length="303" mass="31561">MSFAPPPGPPSPPAVPEGWKTQFDDRYKQWFYVNLRTGKSQWERPEGPAKAEEEPQDLPSSPPPAYEDSGPPNRAALASASEKTPLGSNNPYNPARTGDGPSTEDDARLAAQLQAEEDARAGVGRNPAKGTASDYYGEPPQPQLGPRPTSQATPVDSQTATPEPKQQSRSKGFLSKLMGKHSSSSSSSGYTRPPAPAPQPPPPQPYAYQQGGYYGGYPPQQPMGYGYGYPPYAPQSGYYPGMQQRNNGMGTAGAAALGVGGGLLGGALLAGAMDDLGDHDGGGYDDGGYGGDDMGGGDFGGDF</sequence>
<evidence type="ECO:0000256" key="1">
    <source>
        <dbReference type="SAM" id="MobiDB-lite"/>
    </source>
</evidence>
<feature type="compositionally biased region" description="Polar residues" evidence="1">
    <location>
        <begin position="148"/>
        <end position="170"/>
    </location>
</feature>
<dbReference type="EMBL" id="MVGC01000030">
    <property type="protein sequence ID" value="RJE26071.1"/>
    <property type="molecule type" value="Genomic_DNA"/>
</dbReference>
<dbReference type="SUPFAM" id="SSF51045">
    <property type="entry name" value="WW domain"/>
    <property type="match status" value="1"/>
</dbReference>
<dbReference type="CDD" id="cd00201">
    <property type="entry name" value="WW"/>
    <property type="match status" value="1"/>
</dbReference>
<keyword evidence="4" id="KW-1185">Reference proteome</keyword>
<feature type="compositionally biased region" description="Basic and acidic residues" evidence="1">
    <location>
        <begin position="41"/>
        <end position="53"/>
    </location>
</feature>
<evidence type="ECO:0000313" key="4">
    <source>
        <dbReference type="Proteomes" id="UP000266188"/>
    </source>
</evidence>
<dbReference type="AlphaFoldDB" id="A0A3A3A9P2"/>
<organism evidence="3 4">
    <name type="scientific">Aspergillus sclerotialis</name>
    <dbReference type="NCBI Taxonomy" id="2070753"/>
    <lineage>
        <taxon>Eukaryota</taxon>
        <taxon>Fungi</taxon>
        <taxon>Dikarya</taxon>
        <taxon>Ascomycota</taxon>
        <taxon>Pezizomycotina</taxon>
        <taxon>Eurotiomycetes</taxon>
        <taxon>Eurotiomycetidae</taxon>
        <taxon>Eurotiales</taxon>
        <taxon>Aspergillaceae</taxon>
        <taxon>Aspergillus</taxon>
        <taxon>Aspergillus subgen. Polypaecilum</taxon>
    </lineage>
</organism>
<feature type="compositionally biased region" description="Pro residues" evidence="1">
    <location>
        <begin position="1"/>
        <end position="15"/>
    </location>
</feature>
<evidence type="ECO:0000313" key="3">
    <source>
        <dbReference type="EMBL" id="RJE26071.1"/>
    </source>
</evidence>
<dbReference type="PROSITE" id="PS50020">
    <property type="entry name" value="WW_DOMAIN_2"/>
    <property type="match status" value="1"/>
</dbReference>
<dbReference type="OrthoDB" id="2530521at2759"/>
<gene>
    <name evidence="3" type="ORF">PHISCL_01596</name>
</gene>
<reference evidence="4" key="1">
    <citation type="submission" date="2017-02" db="EMBL/GenBank/DDBJ databases">
        <authorList>
            <person name="Tafer H."/>
            <person name="Lopandic K."/>
        </authorList>
    </citation>
    <scope>NUCLEOTIDE SEQUENCE [LARGE SCALE GENOMIC DNA]</scope>
    <source>
        <strain evidence="4">CBS 366.77</strain>
    </source>
</reference>
<dbReference type="Pfam" id="PF00397">
    <property type="entry name" value="WW"/>
    <property type="match status" value="1"/>
</dbReference>